<dbReference type="AlphaFoldDB" id="A0A0E3NA21"/>
<dbReference type="HOGENOM" id="CLU_031942_5_0_2"/>
<dbReference type="PATRIC" id="fig|523844.20.peg.363"/>
<keyword evidence="5" id="KW-0813">Transport</keyword>
<evidence type="ECO:0000256" key="1">
    <source>
        <dbReference type="ARBA" id="ARBA00004141"/>
    </source>
</evidence>
<dbReference type="GeneID" id="41601723"/>
<feature type="transmembrane region" description="Helical" evidence="5">
    <location>
        <begin position="219"/>
        <end position="239"/>
    </location>
</feature>
<gene>
    <name evidence="5" type="primary">tatC</name>
    <name evidence="6" type="ORF">MSTHT_0278</name>
</gene>
<name>A0A0E3NA21_METTT</name>
<dbReference type="GO" id="GO:0043953">
    <property type="term" value="P:protein transport by the Tat complex"/>
    <property type="evidence" value="ECO:0007669"/>
    <property type="project" value="UniProtKB-UniRule"/>
</dbReference>
<dbReference type="GO" id="GO:0033281">
    <property type="term" value="C:TAT protein transport complex"/>
    <property type="evidence" value="ECO:0007669"/>
    <property type="project" value="UniProtKB-UniRule"/>
</dbReference>
<dbReference type="RefSeq" id="WP_048166271.1">
    <property type="nucleotide sequence ID" value="NZ_CP009501.1"/>
</dbReference>
<keyword evidence="5" id="KW-0811">Translocation</keyword>
<dbReference type="Pfam" id="PF00902">
    <property type="entry name" value="TatC"/>
    <property type="match status" value="1"/>
</dbReference>
<protein>
    <recommendedName>
        <fullName evidence="5">Sec-independent protein translocase protein TatC</fullName>
    </recommendedName>
</protein>
<comment type="subcellular location">
    <subcellularLocation>
        <location evidence="5">Cell membrane</location>
        <topology evidence="5">Multi-pass membrane protein</topology>
    </subcellularLocation>
    <subcellularLocation>
        <location evidence="1">Membrane</location>
        <topology evidence="1">Multi-pass membrane protein</topology>
    </subcellularLocation>
</comment>
<keyword evidence="4 5" id="KW-0472">Membrane</keyword>
<dbReference type="InterPro" id="IPR002033">
    <property type="entry name" value="TatC"/>
</dbReference>
<keyword evidence="2 5" id="KW-0812">Transmembrane</keyword>
<dbReference type="InterPro" id="IPR011532">
    <property type="entry name" value="TatC_arc"/>
</dbReference>
<keyword evidence="3 5" id="KW-1133">Transmembrane helix</keyword>
<dbReference type="GO" id="GO:0065002">
    <property type="term" value="P:intracellular protein transmembrane transport"/>
    <property type="evidence" value="ECO:0007669"/>
    <property type="project" value="TreeGrafter"/>
</dbReference>
<dbReference type="EMBL" id="CP009501">
    <property type="protein sequence ID" value="AKB12036.1"/>
    <property type="molecule type" value="Genomic_DNA"/>
</dbReference>
<evidence type="ECO:0000256" key="5">
    <source>
        <dbReference type="HAMAP-Rule" id="MF_00902"/>
    </source>
</evidence>
<dbReference type="HAMAP" id="MF_00902">
    <property type="entry name" value="TatC"/>
    <property type="match status" value="1"/>
</dbReference>
<feature type="transmembrane region" description="Helical" evidence="5">
    <location>
        <begin position="108"/>
        <end position="133"/>
    </location>
</feature>
<dbReference type="GO" id="GO:0009977">
    <property type="term" value="F:proton motive force dependent protein transmembrane transporter activity"/>
    <property type="evidence" value="ECO:0007669"/>
    <property type="project" value="TreeGrafter"/>
</dbReference>
<proteinExistence type="inferred from homology"/>
<organism evidence="6 7">
    <name type="scientific">Methanosarcina thermophila (strain ATCC 43570 / DSM 1825 / OCM 12 / VKM B-1830 / TM-1)</name>
    <dbReference type="NCBI Taxonomy" id="523844"/>
    <lineage>
        <taxon>Archaea</taxon>
        <taxon>Methanobacteriati</taxon>
        <taxon>Methanobacteriota</taxon>
        <taxon>Stenosarchaea group</taxon>
        <taxon>Methanomicrobia</taxon>
        <taxon>Methanosarcinales</taxon>
        <taxon>Methanosarcinaceae</taxon>
        <taxon>Methanosarcina</taxon>
    </lineage>
</organism>
<reference evidence="6 7" key="1">
    <citation type="submission" date="2014-07" db="EMBL/GenBank/DDBJ databases">
        <title>Methanogenic archaea and the global carbon cycle.</title>
        <authorList>
            <person name="Henriksen J.R."/>
            <person name="Luke J."/>
            <person name="Reinhart S."/>
            <person name="Benedict M.N."/>
            <person name="Youngblut N.D."/>
            <person name="Metcalf M.E."/>
            <person name="Whitaker R.J."/>
            <person name="Metcalf W.W."/>
        </authorList>
    </citation>
    <scope>NUCLEOTIDE SEQUENCE [LARGE SCALE GENOMIC DNA]</scope>
    <source>
        <strain evidence="7">ATCC 43570 / DSM 1825 / OCM 12 / VKM B-1830 / TM-1</strain>
    </source>
</reference>
<dbReference type="PANTHER" id="PTHR30371">
    <property type="entry name" value="SEC-INDEPENDENT PROTEIN TRANSLOCASE PROTEIN TATC"/>
    <property type="match status" value="1"/>
</dbReference>
<comment type="similarity">
    <text evidence="5">Belongs to the TatC family.</text>
</comment>
<feature type="transmembrane region" description="Helical" evidence="5">
    <location>
        <begin position="197"/>
        <end position="213"/>
    </location>
</feature>
<evidence type="ECO:0000256" key="3">
    <source>
        <dbReference type="ARBA" id="ARBA00022989"/>
    </source>
</evidence>
<dbReference type="PANTHER" id="PTHR30371:SF0">
    <property type="entry name" value="SEC-INDEPENDENT PROTEIN TRANSLOCASE PROTEIN TATC, CHLOROPLASTIC-RELATED"/>
    <property type="match status" value="1"/>
</dbReference>
<accession>A0A0E3NA21</accession>
<dbReference type="Proteomes" id="UP000066529">
    <property type="component" value="Chromosome"/>
</dbReference>
<dbReference type="OrthoDB" id="15305at2157"/>
<evidence type="ECO:0000313" key="6">
    <source>
        <dbReference type="EMBL" id="AKB12036.1"/>
    </source>
</evidence>
<feature type="transmembrane region" description="Helical" evidence="5">
    <location>
        <begin position="70"/>
        <end position="88"/>
    </location>
</feature>
<feature type="transmembrane region" description="Helical" evidence="5">
    <location>
        <begin position="20"/>
        <end position="41"/>
    </location>
</feature>
<keyword evidence="5" id="KW-1003">Cell membrane</keyword>
<evidence type="ECO:0000313" key="7">
    <source>
        <dbReference type="Proteomes" id="UP000066529"/>
    </source>
</evidence>
<dbReference type="STRING" id="523844.MSTHT_0278"/>
<dbReference type="KEGG" id="mthr:MSTHT_0278"/>
<dbReference type="NCBIfam" id="TIGR01912">
    <property type="entry name" value="TatC-Arch"/>
    <property type="match status" value="1"/>
</dbReference>
<sequence>MSEAIENLSVILLTLRNKLLVIAGVLITGIILSFQFTGPLIERMKEDLLPEGAKLIYISPLEVMMLQLKLSVLIGLLITLPLIAFYIYRAISRRYSIRIPISIGKGQIVVLGISAIIMFILGASYAYFLMLPLFLKYLYMDAAGSGVTATYSIFKFISFVATGTAMFGLVFELPIILTFLTRNGFVKYSTLVTYRKHLYVLIMIIAAAITPGADVFSQIMLAVPMVIFFEISLIIVRILGVKSKLPKSNTSASAFGATRKN</sequence>
<dbReference type="PRINTS" id="PR01840">
    <property type="entry name" value="TATCFAMILY"/>
</dbReference>
<comment type="subunit">
    <text evidence="5">Forms a complex with TatA.</text>
</comment>
<comment type="function">
    <text evidence="5">Part of the twin-arginine translocation (Tat) system that transports large folded proteins containing a characteristic twin-arginine motif in their signal peptide across membranes.</text>
</comment>
<feature type="transmembrane region" description="Helical" evidence="5">
    <location>
        <begin position="153"/>
        <end position="177"/>
    </location>
</feature>
<evidence type="ECO:0000256" key="4">
    <source>
        <dbReference type="ARBA" id="ARBA00023136"/>
    </source>
</evidence>
<keyword evidence="5" id="KW-0653">Protein transport</keyword>
<evidence type="ECO:0000256" key="2">
    <source>
        <dbReference type="ARBA" id="ARBA00022692"/>
    </source>
</evidence>